<organism evidence="1 2">
    <name type="scientific">Ferrimicrobium acidiphilum DSM 19497</name>
    <dbReference type="NCBI Taxonomy" id="1121877"/>
    <lineage>
        <taxon>Bacteria</taxon>
        <taxon>Bacillati</taxon>
        <taxon>Actinomycetota</taxon>
        <taxon>Acidimicrobiia</taxon>
        <taxon>Acidimicrobiales</taxon>
        <taxon>Acidimicrobiaceae</taxon>
        <taxon>Ferrimicrobium</taxon>
    </lineage>
</organism>
<reference evidence="1 2" key="1">
    <citation type="submission" date="2015-01" db="EMBL/GenBank/DDBJ databases">
        <title>Draft genome of the acidophilic iron oxidizer Ferrimicrobium acidiphilum strain T23.</title>
        <authorList>
            <person name="Poehlein A."/>
            <person name="Eisen S."/>
            <person name="Schloemann M."/>
            <person name="Johnson B.D."/>
            <person name="Daniel R."/>
            <person name="Muehling M."/>
        </authorList>
    </citation>
    <scope>NUCLEOTIDE SEQUENCE [LARGE SCALE GENOMIC DNA]</scope>
    <source>
        <strain evidence="1 2">T23</strain>
    </source>
</reference>
<proteinExistence type="predicted"/>
<name>A0A0D8FR30_9ACTN</name>
<gene>
    <name evidence="1" type="ORF">FEAC_26290</name>
</gene>
<dbReference type="Proteomes" id="UP000032336">
    <property type="component" value="Unassembled WGS sequence"/>
</dbReference>
<dbReference type="EMBL" id="JXUW01000034">
    <property type="protein sequence ID" value="KJE75606.1"/>
    <property type="molecule type" value="Genomic_DNA"/>
</dbReference>
<evidence type="ECO:0000313" key="2">
    <source>
        <dbReference type="Proteomes" id="UP000032336"/>
    </source>
</evidence>
<dbReference type="STRING" id="1121877.FEAC_26290"/>
<accession>A0A0D8FR30</accession>
<comment type="caution">
    <text evidence="1">The sequence shown here is derived from an EMBL/GenBank/DDBJ whole genome shotgun (WGS) entry which is preliminary data.</text>
</comment>
<keyword evidence="2" id="KW-1185">Reference proteome</keyword>
<sequence length="79" mass="8953">MVIVVLFGFGSRSREPSKRWGAGSRVQTRGANLRLRLGSPLAITGARLRIQLSRHRRLLVADEHSLALLTFMWIDLAWI</sequence>
<dbReference type="AlphaFoldDB" id="A0A0D8FR30"/>
<protein>
    <submittedName>
        <fullName evidence="1">Uncharacterized protein</fullName>
    </submittedName>
</protein>
<evidence type="ECO:0000313" key="1">
    <source>
        <dbReference type="EMBL" id="KJE75606.1"/>
    </source>
</evidence>